<keyword evidence="1" id="KW-1133">Transmembrane helix</keyword>
<reference evidence="2" key="1">
    <citation type="submission" date="2021-02" db="EMBL/GenBank/DDBJ databases">
        <title>Natrosporangium hydrolyticum gen. nov., sp. nov, a haloalkaliphilic actinobacterium from a soda solonchak soil.</title>
        <authorList>
            <person name="Sorokin D.Y."/>
            <person name="Khijniak T.V."/>
            <person name="Zakharycheva A.P."/>
            <person name="Boueva O.V."/>
            <person name="Ariskina E.V."/>
            <person name="Hahnke R.L."/>
            <person name="Bunk B."/>
            <person name="Sproer C."/>
            <person name="Schumann P."/>
            <person name="Evtushenko L.I."/>
            <person name="Kublanov I.V."/>
        </authorList>
    </citation>
    <scope>NUCLEOTIDE SEQUENCE</scope>
    <source>
        <strain evidence="2">DSM 106523</strain>
    </source>
</reference>
<keyword evidence="1" id="KW-0812">Transmembrane</keyword>
<feature type="transmembrane region" description="Helical" evidence="1">
    <location>
        <begin position="34"/>
        <end position="52"/>
    </location>
</feature>
<organism evidence="2 3">
    <name type="scientific">Natronosporangium hydrolyticum</name>
    <dbReference type="NCBI Taxonomy" id="2811111"/>
    <lineage>
        <taxon>Bacteria</taxon>
        <taxon>Bacillati</taxon>
        <taxon>Actinomycetota</taxon>
        <taxon>Actinomycetes</taxon>
        <taxon>Micromonosporales</taxon>
        <taxon>Micromonosporaceae</taxon>
        <taxon>Natronosporangium</taxon>
    </lineage>
</organism>
<proteinExistence type="predicted"/>
<sequence length="55" mass="5752">METAPDFETALVTGVLIVAAVVAFGWALKTLAKYRLMVLAALALMALACLCGEIP</sequence>
<protein>
    <submittedName>
        <fullName evidence="2">Uncharacterized protein</fullName>
    </submittedName>
</protein>
<dbReference type="Proteomes" id="UP000662857">
    <property type="component" value="Chromosome"/>
</dbReference>
<dbReference type="KEGG" id="nhy:JQS43_21850"/>
<evidence type="ECO:0000256" key="1">
    <source>
        <dbReference type="SAM" id="Phobius"/>
    </source>
</evidence>
<keyword evidence="3" id="KW-1185">Reference proteome</keyword>
<name>A0A895YJ37_9ACTN</name>
<evidence type="ECO:0000313" key="3">
    <source>
        <dbReference type="Proteomes" id="UP000662857"/>
    </source>
</evidence>
<gene>
    <name evidence="2" type="ORF">JQS43_21850</name>
</gene>
<evidence type="ECO:0000313" key="2">
    <source>
        <dbReference type="EMBL" id="QSB14140.1"/>
    </source>
</evidence>
<dbReference type="RefSeq" id="WP_239676257.1">
    <property type="nucleotide sequence ID" value="NZ_CP070499.1"/>
</dbReference>
<keyword evidence="1" id="KW-0472">Membrane</keyword>
<accession>A0A895YJ37</accession>
<dbReference type="AlphaFoldDB" id="A0A895YJ37"/>
<dbReference type="EMBL" id="CP070499">
    <property type="protein sequence ID" value="QSB14140.1"/>
    <property type="molecule type" value="Genomic_DNA"/>
</dbReference>
<feature type="transmembrane region" description="Helical" evidence="1">
    <location>
        <begin position="7"/>
        <end position="28"/>
    </location>
</feature>